<accession>A0ABT0DEF7</accession>
<evidence type="ECO:0000256" key="1">
    <source>
        <dbReference type="SAM" id="MobiDB-lite"/>
    </source>
</evidence>
<sequence length="237" mass="24648">MTFALALRIPTTPRRLAEAGLQLAFCAALVAGTYALTRPVSPPPGKDVARLLQPEPEAQYVFAQKGDRLAVVNPTEAAAPAPAPIAEVKETPENTMASIAAPLPPERPAEVAQSAAATTVSKPRRVAVESPVARFGESRDPQLANPPRPSELGAVPPPPLGAPVALRRAPVPPPVQLADAEPLPPAPVVPAPPREEGFLGLPPLPSVEQVVDGTVDGTRQAWGRMKDAVQTVIPVGQ</sequence>
<proteinExistence type="predicted"/>
<feature type="compositionally biased region" description="Pro residues" evidence="1">
    <location>
        <begin position="182"/>
        <end position="192"/>
    </location>
</feature>
<feature type="compositionally biased region" description="Pro residues" evidence="1">
    <location>
        <begin position="144"/>
        <end position="161"/>
    </location>
</feature>
<evidence type="ECO:0000313" key="2">
    <source>
        <dbReference type="EMBL" id="MCK0198355.1"/>
    </source>
</evidence>
<gene>
    <name evidence="2" type="ORF">MWN34_15690</name>
</gene>
<dbReference type="RefSeq" id="WP_247030243.1">
    <property type="nucleotide sequence ID" value="NZ_JALKCH010000010.1"/>
</dbReference>
<reference evidence="2 3" key="1">
    <citation type="submission" date="2022-04" db="EMBL/GenBank/DDBJ databases">
        <authorList>
            <person name="Grouzdev D.S."/>
            <person name="Pantiukh K.S."/>
            <person name="Krutkina M.S."/>
        </authorList>
    </citation>
    <scope>NUCLEOTIDE SEQUENCE [LARGE SCALE GENOMIC DNA]</scope>
    <source>
        <strain evidence="2 3">6x-1</strain>
    </source>
</reference>
<evidence type="ECO:0000313" key="3">
    <source>
        <dbReference type="Proteomes" id="UP001203284"/>
    </source>
</evidence>
<name>A0ABT0DEF7_9HYPH</name>
<dbReference type="EMBL" id="JALKCH010000010">
    <property type="protein sequence ID" value="MCK0198355.1"/>
    <property type="molecule type" value="Genomic_DNA"/>
</dbReference>
<comment type="caution">
    <text evidence="2">The sequence shown here is derived from an EMBL/GenBank/DDBJ whole genome shotgun (WGS) entry which is preliminary data.</text>
</comment>
<evidence type="ECO:0008006" key="4">
    <source>
        <dbReference type="Google" id="ProtNLM"/>
    </source>
</evidence>
<feature type="region of interest" description="Disordered" evidence="1">
    <location>
        <begin position="116"/>
        <end position="205"/>
    </location>
</feature>
<dbReference type="Proteomes" id="UP001203284">
    <property type="component" value="Unassembled WGS sequence"/>
</dbReference>
<organism evidence="2 3">
    <name type="scientific">Ancylobacter crimeensis</name>
    <dbReference type="NCBI Taxonomy" id="2579147"/>
    <lineage>
        <taxon>Bacteria</taxon>
        <taxon>Pseudomonadati</taxon>
        <taxon>Pseudomonadota</taxon>
        <taxon>Alphaproteobacteria</taxon>
        <taxon>Hyphomicrobiales</taxon>
        <taxon>Xanthobacteraceae</taxon>
        <taxon>Ancylobacter</taxon>
    </lineage>
</organism>
<protein>
    <recommendedName>
        <fullName evidence="4">Energy transducer TonB</fullName>
    </recommendedName>
</protein>
<keyword evidence="3" id="KW-1185">Reference proteome</keyword>